<dbReference type="PANTHER" id="PTHR30363:SF4">
    <property type="entry name" value="GLYCEROL-3-PHOSPHATE REGULON REPRESSOR"/>
    <property type="match status" value="1"/>
</dbReference>
<dbReference type="GO" id="GO:0003700">
    <property type="term" value="F:DNA-binding transcription factor activity"/>
    <property type="evidence" value="ECO:0007669"/>
    <property type="project" value="InterPro"/>
</dbReference>
<evidence type="ECO:0000256" key="5">
    <source>
        <dbReference type="ARBA" id="ARBA00024937"/>
    </source>
</evidence>
<evidence type="ECO:0000256" key="1">
    <source>
        <dbReference type="ARBA" id="ARBA00021390"/>
    </source>
</evidence>
<dbReference type="Pfam" id="PF00455">
    <property type="entry name" value="DeoRC"/>
    <property type="match status" value="1"/>
</dbReference>
<dbReference type="Pfam" id="PF08220">
    <property type="entry name" value="HTH_DeoR"/>
    <property type="match status" value="1"/>
</dbReference>
<gene>
    <name evidence="7" type="primary">lacR</name>
    <name evidence="7" type="ORF">SCANT_v1c10120</name>
</gene>
<dbReference type="PANTHER" id="PTHR30363">
    <property type="entry name" value="HTH-TYPE TRANSCRIPTIONAL REGULATOR SRLR-RELATED"/>
    <property type="match status" value="1"/>
</dbReference>
<evidence type="ECO:0000313" key="8">
    <source>
        <dbReference type="Proteomes" id="UP000063919"/>
    </source>
</evidence>
<dbReference type="InterPro" id="IPR001034">
    <property type="entry name" value="DeoR_HTH"/>
</dbReference>
<keyword evidence="2" id="KW-0678">Repressor</keyword>
<dbReference type="GO" id="GO:0016740">
    <property type="term" value="F:transferase activity"/>
    <property type="evidence" value="ECO:0007669"/>
    <property type="project" value="UniProtKB-KW"/>
</dbReference>
<dbReference type="Proteomes" id="UP000063919">
    <property type="component" value="Chromosome"/>
</dbReference>
<evidence type="ECO:0000313" key="7">
    <source>
        <dbReference type="EMBL" id="ALD66918.1"/>
    </source>
</evidence>
<protein>
    <recommendedName>
        <fullName evidence="1">Lactose phosphotransferase system repressor</fullName>
    </recommendedName>
</protein>
<dbReference type="SMART" id="SM01134">
    <property type="entry name" value="DeoRC"/>
    <property type="match status" value="1"/>
</dbReference>
<dbReference type="InterPro" id="IPR037171">
    <property type="entry name" value="NagB/RpiA_transferase-like"/>
</dbReference>
<dbReference type="AlphaFoldDB" id="A0A0M3SJK6"/>
<dbReference type="STRING" id="362837.SCANT_v1c10120"/>
<evidence type="ECO:0000256" key="4">
    <source>
        <dbReference type="ARBA" id="ARBA00023163"/>
    </source>
</evidence>
<sequence>MHKLERKDVILNKIIEKNFISSKDLFDYAFSIGINKTTARRDLKELQDEEKISLTFGGITSRVENIYETDRSEKVQHKNFEKNIMAREAIKFIKDDEIIFCSPGTTIERFVREIKTKVKLLVTNSFPVFLEAWKNNKIVDVFLLGGIFKEKSQVFYNRNTKKYLEGIKFSKLFFSCLSLDYEGNIYDDFVPEVDTLRDALKISKEKILLVDSSKIKDEGIEKVTNIKEIDIVITDEKSKEKIGTRFPNVNIIYSNGEKNE</sequence>
<evidence type="ECO:0000259" key="6">
    <source>
        <dbReference type="SMART" id="SM00420"/>
    </source>
</evidence>
<keyword evidence="7" id="KW-0808">Transferase</keyword>
<keyword evidence="8" id="KW-1185">Reference proteome</keyword>
<dbReference type="RefSeq" id="WP_053946656.1">
    <property type="nucleotide sequence ID" value="NZ_CP012622.1"/>
</dbReference>
<dbReference type="OrthoDB" id="390201at2"/>
<proteinExistence type="predicted"/>
<dbReference type="SUPFAM" id="SSF100950">
    <property type="entry name" value="NagB/RpiA/CoA transferase-like"/>
    <property type="match status" value="1"/>
</dbReference>
<dbReference type="PATRIC" id="fig|362837.3.peg.1030"/>
<accession>A0A0M3SJK6</accession>
<dbReference type="SMART" id="SM00420">
    <property type="entry name" value="HTH_DEOR"/>
    <property type="match status" value="1"/>
</dbReference>
<organism evidence="7 8">
    <name type="scientific">Spiroplasma cantharicola</name>
    <dbReference type="NCBI Taxonomy" id="362837"/>
    <lineage>
        <taxon>Bacteria</taxon>
        <taxon>Bacillati</taxon>
        <taxon>Mycoplasmatota</taxon>
        <taxon>Mollicutes</taxon>
        <taxon>Entomoplasmatales</taxon>
        <taxon>Spiroplasmataceae</taxon>
        <taxon>Spiroplasma</taxon>
    </lineage>
</organism>
<evidence type="ECO:0000256" key="3">
    <source>
        <dbReference type="ARBA" id="ARBA00023015"/>
    </source>
</evidence>
<keyword evidence="3" id="KW-0805">Transcription regulation</keyword>
<dbReference type="EMBL" id="CP012622">
    <property type="protein sequence ID" value="ALD66918.1"/>
    <property type="molecule type" value="Genomic_DNA"/>
</dbReference>
<dbReference type="InterPro" id="IPR050313">
    <property type="entry name" value="Carb_Metab_HTH_regulators"/>
</dbReference>
<reference evidence="7 8" key="1">
    <citation type="journal article" date="2015" name="Genome Announc.">
        <title>Complete Genome Sequence of Spiroplasma cantharicola CC-1T (DSM 21588), a Bacterium Isolated from Soldier Beetle (Cantharis carolinus).</title>
        <authorList>
            <person name="Lo W.S."/>
            <person name="Liu P.Y."/>
            <person name="Kuo C.H."/>
        </authorList>
    </citation>
    <scope>NUCLEOTIDE SEQUENCE [LARGE SCALE GENOMIC DNA]</scope>
    <source>
        <strain evidence="7 8">CC-1</strain>
    </source>
</reference>
<name>A0A0M3SJK6_9MOLU</name>
<feature type="domain" description="HTH deoR-type" evidence="6">
    <location>
        <begin position="6"/>
        <end position="61"/>
    </location>
</feature>
<keyword evidence="4" id="KW-0804">Transcription</keyword>
<comment type="function">
    <text evidence="5">Repressor of the lactose catabolism operon. Galactose-6-phosphate is the inducer.</text>
</comment>
<dbReference type="InterPro" id="IPR014036">
    <property type="entry name" value="DeoR-like_C"/>
</dbReference>
<dbReference type="KEGG" id="scj:SCANT_v1c10120"/>
<evidence type="ECO:0000256" key="2">
    <source>
        <dbReference type="ARBA" id="ARBA00022491"/>
    </source>
</evidence>